<name>A0A640VY60_9RHOB</name>
<accession>A0A640VY60</accession>
<proteinExistence type="predicted"/>
<sequence length="45" mass="4740">MGPIEEEIEYDGAALIEPKYGAVGGILAPILTGSQPGAAPTWNWR</sequence>
<comment type="caution">
    <text evidence="1">The sequence shown here is derived from an EMBL/GenBank/DDBJ whole genome shotgun (WGS) entry which is preliminary data.</text>
</comment>
<keyword evidence="2" id="KW-1185">Reference proteome</keyword>
<reference evidence="1 2" key="1">
    <citation type="submission" date="2019-12" db="EMBL/GenBank/DDBJ databases">
        <title>Roseobacter cerasinus sp. nov., isolated from seawater around aquaculture.</title>
        <authorList>
            <person name="Muramatsu S."/>
            <person name="Takabe Y."/>
            <person name="Mori K."/>
            <person name="Takaichi S."/>
            <person name="Hanada S."/>
        </authorList>
    </citation>
    <scope>NUCLEOTIDE SEQUENCE [LARGE SCALE GENOMIC DNA]</scope>
    <source>
        <strain evidence="1 2">AI77</strain>
    </source>
</reference>
<gene>
    <name evidence="1" type="ORF">So717_40630</name>
</gene>
<dbReference type="EMBL" id="BLIV01000011">
    <property type="protein sequence ID" value="GFE52310.1"/>
    <property type="molecule type" value="Genomic_DNA"/>
</dbReference>
<evidence type="ECO:0000313" key="2">
    <source>
        <dbReference type="Proteomes" id="UP000436522"/>
    </source>
</evidence>
<dbReference type="Proteomes" id="UP000436522">
    <property type="component" value="Unassembled WGS sequence"/>
</dbReference>
<protein>
    <submittedName>
        <fullName evidence="1">Uncharacterized protein</fullName>
    </submittedName>
</protein>
<dbReference type="AlphaFoldDB" id="A0A640VY60"/>
<evidence type="ECO:0000313" key="1">
    <source>
        <dbReference type="EMBL" id="GFE52310.1"/>
    </source>
</evidence>
<organism evidence="1 2">
    <name type="scientific">Roseobacter cerasinus</name>
    <dbReference type="NCBI Taxonomy" id="2602289"/>
    <lineage>
        <taxon>Bacteria</taxon>
        <taxon>Pseudomonadati</taxon>
        <taxon>Pseudomonadota</taxon>
        <taxon>Alphaproteobacteria</taxon>
        <taxon>Rhodobacterales</taxon>
        <taxon>Roseobacteraceae</taxon>
        <taxon>Roseobacter</taxon>
    </lineage>
</organism>